<dbReference type="SMART" id="SM00267">
    <property type="entry name" value="GGDEF"/>
    <property type="match status" value="1"/>
</dbReference>
<dbReference type="InterPro" id="IPR052155">
    <property type="entry name" value="Biofilm_reg_signaling"/>
</dbReference>
<dbReference type="Gene3D" id="3.30.450.20">
    <property type="entry name" value="PAS domain"/>
    <property type="match status" value="5"/>
</dbReference>
<dbReference type="SUPFAM" id="SSF55785">
    <property type="entry name" value="PYP-like sensor domain (PAS domain)"/>
    <property type="match status" value="5"/>
</dbReference>
<feature type="domain" description="PAS" evidence="2">
    <location>
        <begin position="566"/>
        <end position="635"/>
    </location>
</feature>
<dbReference type="InterPro" id="IPR035919">
    <property type="entry name" value="EAL_sf"/>
</dbReference>
<dbReference type="Pfam" id="PF00563">
    <property type="entry name" value="EAL"/>
    <property type="match status" value="1"/>
</dbReference>
<dbReference type="Pfam" id="PF08448">
    <property type="entry name" value="PAS_4"/>
    <property type="match status" value="2"/>
</dbReference>
<dbReference type="NCBIfam" id="TIGR00229">
    <property type="entry name" value="sensory_box"/>
    <property type="match status" value="5"/>
</dbReference>
<feature type="domain" description="PAC" evidence="3">
    <location>
        <begin position="383"/>
        <end position="435"/>
    </location>
</feature>
<dbReference type="Gene3D" id="3.20.20.450">
    <property type="entry name" value="EAL domain"/>
    <property type="match status" value="1"/>
</dbReference>
<feature type="domain" description="PAC" evidence="3">
    <location>
        <begin position="508"/>
        <end position="558"/>
    </location>
</feature>
<dbReference type="PANTHER" id="PTHR44757">
    <property type="entry name" value="DIGUANYLATE CYCLASE DGCP"/>
    <property type="match status" value="1"/>
</dbReference>
<gene>
    <name evidence="6" type="ORF">H6G83_09950</name>
</gene>
<dbReference type="Proteomes" id="UP000661112">
    <property type="component" value="Unassembled WGS sequence"/>
</dbReference>
<feature type="domain" description="PAS" evidence="2">
    <location>
        <begin position="12"/>
        <end position="83"/>
    </location>
</feature>
<dbReference type="CDD" id="cd00130">
    <property type="entry name" value="PAS"/>
    <property type="match status" value="3"/>
</dbReference>
<feature type="domain" description="GGDEF" evidence="5">
    <location>
        <begin position="725"/>
        <end position="859"/>
    </location>
</feature>
<dbReference type="Pfam" id="PF00990">
    <property type="entry name" value="GGDEF"/>
    <property type="match status" value="1"/>
</dbReference>
<dbReference type="Gene3D" id="3.30.70.270">
    <property type="match status" value="1"/>
</dbReference>
<feature type="domain" description="PAS" evidence="2">
    <location>
        <begin position="436"/>
        <end position="506"/>
    </location>
</feature>
<dbReference type="SMART" id="SM00086">
    <property type="entry name" value="PAC"/>
    <property type="match status" value="4"/>
</dbReference>
<evidence type="ECO:0000259" key="5">
    <source>
        <dbReference type="PROSITE" id="PS50887"/>
    </source>
</evidence>
<dbReference type="InterPro" id="IPR035965">
    <property type="entry name" value="PAS-like_dom_sf"/>
</dbReference>
<dbReference type="SMART" id="SM00052">
    <property type="entry name" value="EAL"/>
    <property type="match status" value="1"/>
</dbReference>
<dbReference type="SUPFAM" id="SSF55073">
    <property type="entry name" value="Nucleotide cyclase"/>
    <property type="match status" value="1"/>
</dbReference>
<dbReference type="NCBIfam" id="TIGR00254">
    <property type="entry name" value="GGDEF"/>
    <property type="match status" value="1"/>
</dbReference>
<reference evidence="6 7" key="1">
    <citation type="journal article" date="2020" name="ISME J.">
        <title>Comparative genomics reveals insights into cyanobacterial evolution and habitat adaptation.</title>
        <authorList>
            <person name="Chen M.Y."/>
            <person name="Teng W.K."/>
            <person name="Zhao L."/>
            <person name="Hu C.X."/>
            <person name="Zhou Y.K."/>
            <person name="Han B.P."/>
            <person name="Song L.R."/>
            <person name="Shu W.S."/>
        </authorList>
    </citation>
    <scope>NUCLEOTIDE SEQUENCE [LARGE SCALE GENOMIC DNA]</scope>
    <source>
        <strain evidence="6 7">FACHB-119</strain>
    </source>
</reference>
<dbReference type="CDD" id="cd01948">
    <property type="entry name" value="EAL"/>
    <property type="match status" value="1"/>
</dbReference>
<dbReference type="InterPro" id="IPR000014">
    <property type="entry name" value="PAS"/>
</dbReference>
<protein>
    <submittedName>
        <fullName evidence="6">PAS domain S-box protein</fullName>
    </submittedName>
</protein>
<comment type="caution">
    <text evidence="6">The sequence shown here is derived from an EMBL/GenBank/DDBJ whole genome shotgun (WGS) entry which is preliminary data.</text>
</comment>
<dbReference type="PROSITE" id="PS50883">
    <property type="entry name" value="EAL"/>
    <property type="match status" value="1"/>
</dbReference>
<dbReference type="InterPro" id="IPR029787">
    <property type="entry name" value="Nucleotide_cyclase"/>
</dbReference>
<evidence type="ECO:0000259" key="3">
    <source>
        <dbReference type="PROSITE" id="PS50113"/>
    </source>
</evidence>
<dbReference type="PROSITE" id="PS50113">
    <property type="entry name" value="PAC"/>
    <property type="match status" value="3"/>
</dbReference>
<feature type="domain" description="PAS" evidence="2">
    <location>
        <begin position="192"/>
        <end position="246"/>
    </location>
</feature>
<evidence type="ECO:0000259" key="4">
    <source>
        <dbReference type="PROSITE" id="PS50883"/>
    </source>
</evidence>
<dbReference type="InterPro" id="IPR001610">
    <property type="entry name" value="PAC"/>
</dbReference>
<dbReference type="PROSITE" id="PS50112">
    <property type="entry name" value="PAS"/>
    <property type="match status" value="4"/>
</dbReference>
<dbReference type="InterPro" id="IPR043128">
    <property type="entry name" value="Rev_trsase/Diguanyl_cyclase"/>
</dbReference>
<evidence type="ECO:0000256" key="1">
    <source>
        <dbReference type="SAM" id="Coils"/>
    </source>
</evidence>
<dbReference type="SMART" id="SM00091">
    <property type="entry name" value="PAS"/>
    <property type="match status" value="5"/>
</dbReference>
<dbReference type="InterPro" id="IPR000700">
    <property type="entry name" value="PAS-assoc_C"/>
</dbReference>
<keyword evidence="1" id="KW-0175">Coiled coil</keyword>
<dbReference type="InterPro" id="IPR013656">
    <property type="entry name" value="PAS_4"/>
</dbReference>
<evidence type="ECO:0000313" key="6">
    <source>
        <dbReference type="EMBL" id="MBD2500927.1"/>
    </source>
</evidence>
<keyword evidence="7" id="KW-1185">Reference proteome</keyword>
<proteinExistence type="predicted"/>
<dbReference type="Pfam" id="PF13426">
    <property type="entry name" value="PAS_9"/>
    <property type="match status" value="3"/>
</dbReference>
<dbReference type="PANTHER" id="PTHR44757:SF2">
    <property type="entry name" value="BIOFILM ARCHITECTURE MAINTENANCE PROTEIN MBAA"/>
    <property type="match status" value="1"/>
</dbReference>
<feature type="domain" description="PAC" evidence="3">
    <location>
        <begin position="86"/>
        <end position="137"/>
    </location>
</feature>
<dbReference type="SUPFAM" id="SSF141868">
    <property type="entry name" value="EAL domain-like"/>
    <property type="match status" value="1"/>
</dbReference>
<organism evidence="6 7">
    <name type="scientific">Anabaena azotica FACHB-119</name>
    <dbReference type="NCBI Taxonomy" id="947527"/>
    <lineage>
        <taxon>Bacteria</taxon>
        <taxon>Bacillati</taxon>
        <taxon>Cyanobacteriota</taxon>
        <taxon>Cyanophyceae</taxon>
        <taxon>Nostocales</taxon>
        <taxon>Nostocaceae</taxon>
        <taxon>Anabaena</taxon>
        <taxon>Anabaena azotica</taxon>
    </lineage>
</organism>
<feature type="coiled-coil region" evidence="1">
    <location>
        <begin position="139"/>
        <end position="173"/>
    </location>
</feature>
<dbReference type="InterPro" id="IPR001633">
    <property type="entry name" value="EAL_dom"/>
</dbReference>
<feature type="domain" description="EAL" evidence="4">
    <location>
        <begin position="868"/>
        <end position="1124"/>
    </location>
</feature>
<name>A0ABR8D1C4_9NOST</name>
<dbReference type="RefSeq" id="WP_190470700.1">
    <property type="nucleotide sequence ID" value="NZ_JACJSG010000011.1"/>
</dbReference>
<evidence type="ECO:0000259" key="2">
    <source>
        <dbReference type="PROSITE" id="PS50112"/>
    </source>
</evidence>
<dbReference type="EMBL" id="JACJSG010000011">
    <property type="protein sequence ID" value="MBD2500927.1"/>
    <property type="molecule type" value="Genomic_DNA"/>
</dbReference>
<dbReference type="CDD" id="cd01949">
    <property type="entry name" value="GGDEF"/>
    <property type="match status" value="1"/>
</dbReference>
<dbReference type="PROSITE" id="PS50887">
    <property type="entry name" value="GGDEF"/>
    <property type="match status" value="1"/>
</dbReference>
<evidence type="ECO:0000313" key="7">
    <source>
        <dbReference type="Proteomes" id="UP000661112"/>
    </source>
</evidence>
<sequence length="1127" mass="126954">MESEQSSIFSVQIELLDKVLAASSDHIYISDRHLRYLYASPAGLAALGLQPAQLLGKTWQELGFPPDIMELSDQERQSVFQTGIAITGETSFPTVHGIRYYEYVIAPIWGEDGEIVAVINTSRDISDRQQVEEALRSLNEELEARVIARTQELAALNQSLRLEIAQRQQAQQALLESEMRFHALIDAMFEGIVLQEGGKIIAANPGFARMFGYSLEEVIGKSAVDFLTPESWETVVHHIENQYEQPDEITGIKKDGTLISLEVVGKRSWYQGRIVRVSALRDITERKRAEAERIRLIQQLETEHSRLEQVLQQMPVGVAIAEAPSGKLVFHNQEAVRVLGHSLMDANTYLEYTQYRAIHADGQPYQPQDYPIARSLISGEVVKAEEMHYLRGDGTVTLLSVNAAPIVDQNGQIIATVSAFEDISERKQAVQRLAKEALRIQTLLDTSFDGIVILDKAGRVVDANPRFAQMLGYSLTEVANLSVFDWDAQFTHEELQQLLQDYISSKSGVFETQHRRKDGSVYHVQISANVVEWEGEILRFCICRDITESKQAQAALRESQIQLQRQLVEIETIYQSAPIGLSVLDTDLRFVRINQRLAQINGFSVEAHIGRTLRELLPDLADAAEQLLRPILETGEPVLNIEINGETPAQPGVQRTWLESFLPLKDGERIIGINTVCEEISERKQAESQLRQNAFYDRLTGLPNRALFMEYLTQALQQAKQHKNNLFAVLFLDLDRFKVINDSLGHIKGDQFLITIAQILQACIRSTDIVARLGGDEFIILLTGIQDVSDAIRVAEHIQQELKLPLKLDQQEVFTSASIGIALSSTLDYDQPEQLLRDADTAMYRAKALGKSRYALFNADMYASALFRLQIEVDLRRAIERQEFQVYYQPIVSLITGSIIGFEALLRWQHPQRGLLSPVDFIPLAEETGLIVEIGYWTLYEACRQMQAWLIKYPHYSLEKMSVNLSAKQFCQPNLIEQIRHILHSTGLNPDNLALEITETVIVENGDEAIAILLKLRELGVEISIDDFGTGYSSLGRLYSFPISVLKIDRSFVNPMTTDNRNLDIIEIIVTLADKLGMSAIAEGVERPEQLAILRKLNCQSVQGYFFSEPLDSSHTAALITANPQWC</sequence>
<accession>A0ABR8D1C4</accession>
<dbReference type="InterPro" id="IPR000160">
    <property type="entry name" value="GGDEF_dom"/>
</dbReference>